<proteinExistence type="predicted"/>
<dbReference type="EMBL" id="NNAY01004122">
    <property type="protein sequence ID" value="OXU18339.1"/>
    <property type="molecule type" value="Genomic_DNA"/>
</dbReference>
<dbReference type="AlphaFoldDB" id="A0A232EIZ2"/>
<gene>
    <name evidence="1" type="ORF">TSAR_008192</name>
</gene>
<comment type="caution">
    <text evidence="1">The sequence shown here is derived from an EMBL/GenBank/DDBJ whole genome shotgun (WGS) entry which is preliminary data.</text>
</comment>
<protein>
    <submittedName>
        <fullName evidence="1">Uncharacterized protein</fullName>
    </submittedName>
</protein>
<dbReference type="Proteomes" id="UP000215335">
    <property type="component" value="Unassembled WGS sequence"/>
</dbReference>
<reference evidence="1 2" key="1">
    <citation type="journal article" date="2017" name="Curr. Biol.">
        <title>The Evolution of Venom by Co-option of Single-Copy Genes.</title>
        <authorList>
            <person name="Martinson E.O."/>
            <person name="Mrinalini"/>
            <person name="Kelkar Y.D."/>
            <person name="Chang C.H."/>
            <person name="Werren J.H."/>
        </authorList>
    </citation>
    <scope>NUCLEOTIDE SEQUENCE [LARGE SCALE GENOMIC DNA]</scope>
    <source>
        <strain evidence="1 2">Alberta</strain>
        <tissue evidence="1">Whole body</tissue>
    </source>
</reference>
<sequence length="156" mass="17597">MCLMWSKDLIDAHQVNIVPNKIIHLDGAHCKASKFPKILEQAGYLALEIIIQNSTIIRYFGMHGVDQFVLIIPPIRDVDFETIIDTEGKILNIANFQPLALTKGTAVNVIGEINLSTGLLTINCQNSSDVQLREDIEPLTDQQLRRGTRIHKRRLE</sequence>
<evidence type="ECO:0000313" key="2">
    <source>
        <dbReference type="Proteomes" id="UP000215335"/>
    </source>
</evidence>
<dbReference type="OrthoDB" id="7648950at2759"/>
<name>A0A232EIZ2_9HYME</name>
<keyword evidence="2" id="KW-1185">Reference proteome</keyword>
<accession>A0A232EIZ2</accession>
<evidence type="ECO:0000313" key="1">
    <source>
        <dbReference type="EMBL" id="OXU18339.1"/>
    </source>
</evidence>
<organism evidence="1 2">
    <name type="scientific">Trichomalopsis sarcophagae</name>
    <dbReference type="NCBI Taxonomy" id="543379"/>
    <lineage>
        <taxon>Eukaryota</taxon>
        <taxon>Metazoa</taxon>
        <taxon>Ecdysozoa</taxon>
        <taxon>Arthropoda</taxon>
        <taxon>Hexapoda</taxon>
        <taxon>Insecta</taxon>
        <taxon>Pterygota</taxon>
        <taxon>Neoptera</taxon>
        <taxon>Endopterygota</taxon>
        <taxon>Hymenoptera</taxon>
        <taxon>Apocrita</taxon>
        <taxon>Proctotrupomorpha</taxon>
        <taxon>Chalcidoidea</taxon>
        <taxon>Pteromalidae</taxon>
        <taxon>Pteromalinae</taxon>
        <taxon>Trichomalopsis</taxon>
    </lineage>
</organism>